<dbReference type="CDD" id="cd19075">
    <property type="entry name" value="AKR_AKR7A1-5"/>
    <property type="match status" value="1"/>
</dbReference>
<dbReference type="EMBL" id="JANBVO010000019">
    <property type="protein sequence ID" value="KAJ9143392.1"/>
    <property type="molecule type" value="Genomic_DNA"/>
</dbReference>
<name>A0AA38RAI9_9PEZI</name>
<dbReference type="Proteomes" id="UP001174694">
    <property type="component" value="Unassembled WGS sequence"/>
</dbReference>
<dbReference type="AlphaFoldDB" id="A0AA38RAI9"/>
<keyword evidence="1" id="KW-0560">Oxidoreductase</keyword>
<dbReference type="InterPro" id="IPR023210">
    <property type="entry name" value="NADP_OxRdtase_dom"/>
</dbReference>
<evidence type="ECO:0000259" key="2">
    <source>
        <dbReference type="Pfam" id="PF00248"/>
    </source>
</evidence>
<gene>
    <name evidence="3" type="ORF">NKR23_g6515</name>
</gene>
<proteinExistence type="predicted"/>
<reference evidence="3" key="1">
    <citation type="submission" date="2022-07" db="EMBL/GenBank/DDBJ databases">
        <title>Fungi with potential for degradation of polypropylene.</title>
        <authorList>
            <person name="Gostincar C."/>
        </authorList>
    </citation>
    <scope>NUCLEOTIDE SEQUENCE</scope>
    <source>
        <strain evidence="3">EXF-13308</strain>
    </source>
</reference>
<sequence>MPSKSPLKIVFGTGNVGDKSVDTMARFDTPAEVTAILDAFAQRGYTEIDSARYYSPHAPGTCEPRLGAAGAGERFAVSTKVASREPGNHSKAQIAKSIDDSLAALKLKQVDIEYLHQPERTTPFEETCEAMDKAYREGKFKRFGLSNYPASEVEEILQICEARGFVKPTVYEGQYNPIVRGAEKELFPLLRKHSIAFYAWSPAGAGFFAGNYKHVQPGGRFDPSHNLGKFYGALYLKPAIEAATDRVINLAAEHGIGGHAAALRWTVYHSKLAADFGDAVIIGASSPVQLNSNMDMVEAGPLPQAVVDAFEQLHKEVGDDAIPYHW</sequence>
<accession>A0AA38RAI9</accession>
<comment type="caution">
    <text evidence="3">The sequence shown here is derived from an EMBL/GenBank/DDBJ whole genome shotgun (WGS) entry which is preliminary data.</text>
</comment>
<evidence type="ECO:0000313" key="3">
    <source>
        <dbReference type="EMBL" id="KAJ9143392.1"/>
    </source>
</evidence>
<dbReference type="Pfam" id="PF00248">
    <property type="entry name" value="Aldo_ket_red"/>
    <property type="match status" value="1"/>
</dbReference>
<dbReference type="GO" id="GO:0016491">
    <property type="term" value="F:oxidoreductase activity"/>
    <property type="evidence" value="ECO:0007669"/>
    <property type="project" value="UniProtKB-KW"/>
</dbReference>
<dbReference type="PANTHER" id="PTHR43364:SF4">
    <property type="entry name" value="NAD(P)-LINKED OXIDOREDUCTASE SUPERFAMILY PROTEIN"/>
    <property type="match status" value="1"/>
</dbReference>
<organism evidence="3 4">
    <name type="scientific">Pleurostoma richardsiae</name>
    <dbReference type="NCBI Taxonomy" id="41990"/>
    <lineage>
        <taxon>Eukaryota</taxon>
        <taxon>Fungi</taxon>
        <taxon>Dikarya</taxon>
        <taxon>Ascomycota</taxon>
        <taxon>Pezizomycotina</taxon>
        <taxon>Sordariomycetes</taxon>
        <taxon>Sordariomycetidae</taxon>
        <taxon>Calosphaeriales</taxon>
        <taxon>Pleurostomataceae</taxon>
        <taxon>Pleurostoma</taxon>
    </lineage>
</organism>
<dbReference type="InterPro" id="IPR050523">
    <property type="entry name" value="AKR_Detox_Biosynth"/>
</dbReference>
<feature type="domain" description="NADP-dependent oxidoreductase" evidence="2">
    <location>
        <begin position="8"/>
        <end position="313"/>
    </location>
</feature>
<dbReference type="Gene3D" id="3.20.20.100">
    <property type="entry name" value="NADP-dependent oxidoreductase domain"/>
    <property type="match status" value="1"/>
</dbReference>
<keyword evidence="4" id="KW-1185">Reference proteome</keyword>
<dbReference type="SUPFAM" id="SSF51430">
    <property type="entry name" value="NAD(P)-linked oxidoreductase"/>
    <property type="match status" value="1"/>
</dbReference>
<evidence type="ECO:0000313" key="4">
    <source>
        <dbReference type="Proteomes" id="UP001174694"/>
    </source>
</evidence>
<dbReference type="PANTHER" id="PTHR43364">
    <property type="entry name" value="NADH-SPECIFIC METHYLGLYOXAL REDUCTASE-RELATED"/>
    <property type="match status" value="1"/>
</dbReference>
<dbReference type="InterPro" id="IPR036812">
    <property type="entry name" value="NAD(P)_OxRdtase_dom_sf"/>
</dbReference>
<evidence type="ECO:0000256" key="1">
    <source>
        <dbReference type="ARBA" id="ARBA00023002"/>
    </source>
</evidence>
<protein>
    <submittedName>
        <fullName evidence="3">Aflatoxin B1 aldehyde reductase member 2</fullName>
    </submittedName>
</protein>